<protein>
    <submittedName>
        <fullName evidence="2">Uncharacterized protein</fullName>
    </submittedName>
</protein>
<feature type="region of interest" description="Disordered" evidence="1">
    <location>
        <begin position="16"/>
        <end position="51"/>
    </location>
</feature>
<gene>
    <name evidence="2" type="ORF">CC84DRAFT_795868</name>
</gene>
<feature type="compositionally biased region" description="Polar residues" evidence="1">
    <location>
        <begin position="22"/>
        <end position="51"/>
    </location>
</feature>
<reference evidence="2 3" key="1">
    <citation type="submission" date="2016-05" db="EMBL/GenBank/DDBJ databases">
        <title>Comparative analysis of secretome profiles of manganese(II)-oxidizing ascomycete fungi.</title>
        <authorList>
            <consortium name="DOE Joint Genome Institute"/>
            <person name="Zeiner C.A."/>
            <person name="Purvine S.O."/>
            <person name="Zink E.M."/>
            <person name="Wu S."/>
            <person name="Pasa-Tolic L."/>
            <person name="Chaput D.L."/>
            <person name="Haridas S."/>
            <person name="Grigoriev I.V."/>
            <person name="Santelli C.M."/>
            <person name="Hansel C.M."/>
        </authorList>
    </citation>
    <scope>NUCLEOTIDE SEQUENCE [LARGE SCALE GENOMIC DNA]</scope>
    <source>
        <strain evidence="2 3">AP3s5-JAC2a</strain>
    </source>
</reference>
<proteinExistence type="predicted"/>
<dbReference type="GeneID" id="28770926"/>
<evidence type="ECO:0000256" key="1">
    <source>
        <dbReference type="SAM" id="MobiDB-lite"/>
    </source>
</evidence>
<dbReference type="AlphaFoldDB" id="A0A177C9Z2"/>
<accession>A0A177C9Z2</accession>
<organism evidence="2 3">
    <name type="scientific">Paraphaeosphaeria sporulosa</name>
    <dbReference type="NCBI Taxonomy" id="1460663"/>
    <lineage>
        <taxon>Eukaryota</taxon>
        <taxon>Fungi</taxon>
        <taxon>Dikarya</taxon>
        <taxon>Ascomycota</taxon>
        <taxon>Pezizomycotina</taxon>
        <taxon>Dothideomycetes</taxon>
        <taxon>Pleosporomycetidae</taxon>
        <taxon>Pleosporales</taxon>
        <taxon>Massarineae</taxon>
        <taxon>Didymosphaeriaceae</taxon>
        <taxon>Paraphaeosphaeria</taxon>
    </lineage>
</organism>
<keyword evidence="3" id="KW-1185">Reference proteome</keyword>
<dbReference type="Proteomes" id="UP000077069">
    <property type="component" value="Unassembled WGS sequence"/>
</dbReference>
<dbReference type="EMBL" id="KV441553">
    <property type="protein sequence ID" value="OAG04564.1"/>
    <property type="molecule type" value="Genomic_DNA"/>
</dbReference>
<evidence type="ECO:0000313" key="3">
    <source>
        <dbReference type="Proteomes" id="UP000077069"/>
    </source>
</evidence>
<sequence length="115" mass="13103">MFRHWITHQVQPRWGPAVVSNAPKTNTPPAVPTKTANRVTAASTPGRQQGRQTTCRIYFPGPCRRAQCWPHEACRSPGRRRRRGDVRRRSGLRVRCLLFALRVSRSTAGCTIRTR</sequence>
<dbReference type="RefSeq" id="XP_018034929.1">
    <property type="nucleotide sequence ID" value="XM_018187440.1"/>
</dbReference>
<name>A0A177C9Z2_9PLEO</name>
<dbReference type="InParanoid" id="A0A177C9Z2"/>
<evidence type="ECO:0000313" key="2">
    <source>
        <dbReference type="EMBL" id="OAG04564.1"/>
    </source>
</evidence>